<organism evidence="5 6">
    <name type="scientific">Boletus edulis BED1</name>
    <dbReference type="NCBI Taxonomy" id="1328754"/>
    <lineage>
        <taxon>Eukaryota</taxon>
        <taxon>Fungi</taxon>
        <taxon>Dikarya</taxon>
        <taxon>Basidiomycota</taxon>
        <taxon>Agaricomycotina</taxon>
        <taxon>Agaricomycetes</taxon>
        <taxon>Agaricomycetidae</taxon>
        <taxon>Boletales</taxon>
        <taxon>Boletineae</taxon>
        <taxon>Boletaceae</taxon>
        <taxon>Boletoideae</taxon>
        <taxon>Boletus</taxon>
    </lineage>
</organism>
<keyword evidence="6" id="KW-1185">Reference proteome</keyword>
<evidence type="ECO:0000256" key="2">
    <source>
        <dbReference type="ARBA" id="ARBA00022679"/>
    </source>
</evidence>
<comment type="pathway">
    <text evidence="1">Secondary metabolite biosynthesis.</text>
</comment>
<evidence type="ECO:0000256" key="3">
    <source>
        <dbReference type="ARBA" id="ARBA00022691"/>
    </source>
</evidence>
<comment type="caution">
    <text evidence="5">The sequence shown here is derived from an EMBL/GenBank/DDBJ whole genome shotgun (WGS) entry which is preliminary data.</text>
</comment>
<sequence length="306" mass="33962">MDTRALTGHAGAGDLKVSAVVKPYTVPLAAAYELSPEQATFFKAQTGIDDDDDLMSHILKVQEKAYEIFPYTCIRSLTFLQLGIAALPEYAHIIRLGQERPDGILLDIGCCFGVDARKAVADGFPLKNVVTTDLKEEFFDMGHALFNTTPTTYPINFVSGDAFDPNMLQAVPPFDKPPATEKPDLSTLTSLNPLAGRCLVIYAANFFHMFSEENQLQLAKSLAGLLSPEPGSMICGEHVGNWKKGLFREEHQGREIDMFMHCPESWNAIWDGEVFAKGKVRADARLGQVERNGLTYFRLQWSIVRL</sequence>
<name>A0AAD4BKW4_BOLED</name>
<evidence type="ECO:0000256" key="4">
    <source>
        <dbReference type="ARBA" id="ARBA00038314"/>
    </source>
</evidence>
<dbReference type="AlphaFoldDB" id="A0AAD4BKW4"/>
<proteinExistence type="inferred from homology"/>
<dbReference type="Proteomes" id="UP001194468">
    <property type="component" value="Unassembled WGS sequence"/>
</dbReference>
<reference evidence="5" key="1">
    <citation type="submission" date="2019-10" db="EMBL/GenBank/DDBJ databases">
        <authorList>
            <consortium name="DOE Joint Genome Institute"/>
            <person name="Kuo A."/>
            <person name="Miyauchi S."/>
            <person name="Kiss E."/>
            <person name="Drula E."/>
            <person name="Kohler A."/>
            <person name="Sanchez-Garcia M."/>
            <person name="Andreopoulos B."/>
            <person name="Barry K.W."/>
            <person name="Bonito G."/>
            <person name="Buee M."/>
            <person name="Carver A."/>
            <person name="Chen C."/>
            <person name="Cichocki N."/>
            <person name="Clum A."/>
            <person name="Culley D."/>
            <person name="Crous P.W."/>
            <person name="Fauchery L."/>
            <person name="Girlanda M."/>
            <person name="Hayes R."/>
            <person name="Keri Z."/>
            <person name="LaButti K."/>
            <person name="Lipzen A."/>
            <person name="Lombard V."/>
            <person name="Magnuson J."/>
            <person name="Maillard F."/>
            <person name="Morin E."/>
            <person name="Murat C."/>
            <person name="Nolan M."/>
            <person name="Ohm R."/>
            <person name="Pangilinan J."/>
            <person name="Pereira M."/>
            <person name="Perotto S."/>
            <person name="Peter M."/>
            <person name="Riley R."/>
            <person name="Sitrit Y."/>
            <person name="Stielow B."/>
            <person name="Szollosi G."/>
            <person name="Zifcakova L."/>
            <person name="Stursova M."/>
            <person name="Spatafora J.W."/>
            <person name="Tedersoo L."/>
            <person name="Vaario L.-M."/>
            <person name="Yamada A."/>
            <person name="Yan M."/>
            <person name="Wang P."/>
            <person name="Xu J."/>
            <person name="Bruns T."/>
            <person name="Baldrian P."/>
            <person name="Vilgalys R."/>
            <person name="Henrissat B."/>
            <person name="Grigoriev I.V."/>
            <person name="Hibbett D."/>
            <person name="Nagy L.G."/>
            <person name="Martin F.M."/>
        </authorList>
    </citation>
    <scope>NUCLEOTIDE SEQUENCE</scope>
    <source>
        <strain evidence="5">BED1</strain>
    </source>
</reference>
<evidence type="ECO:0000256" key="1">
    <source>
        <dbReference type="ARBA" id="ARBA00005179"/>
    </source>
</evidence>
<comment type="similarity">
    <text evidence="4">Belongs to the class I-like SAM-binding methyltransferase superfamily.</text>
</comment>
<dbReference type="PANTHER" id="PTHR35897">
    <property type="entry name" value="METHYLTRANSFERASE AUSD"/>
    <property type="match status" value="1"/>
</dbReference>
<dbReference type="GO" id="GO:0016740">
    <property type="term" value="F:transferase activity"/>
    <property type="evidence" value="ECO:0007669"/>
    <property type="project" value="UniProtKB-KW"/>
</dbReference>
<dbReference type="PANTHER" id="PTHR35897:SF1">
    <property type="entry name" value="METHYLTRANSFERASE AUSD"/>
    <property type="match status" value="1"/>
</dbReference>
<dbReference type="InterPro" id="IPR029063">
    <property type="entry name" value="SAM-dependent_MTases_sf"/>
</dbReference>
<keyword evidence="3" id="KW-0949">S-adenosyl-L-methionine</keyword>
<protein>
    <recommendedName>
        <fullName evidence="7">Methyltransferase domain-containing protein</fullName>
    </recommendedName>
</protein>
<accession>A0AAD4BKW4</accession>
<keyword evidence="2" id="KW-0808">Transferase</keyword>
<reference evidence="5" key="2">
    <citation type="journal article" date="2020" name="Nat. Commun.">
        <title>Large-scale genome sequencing of mycorrhizal fungi provides insights into the early evolution of symbiotic traits.</title>
        <authorList>
            <person name="Miyauchi S."/>
            <person name="Kiss E."/>
            <person name="Kuo A."/>
            <person name="Drula E."/>
            <person name="Kohler A."/>
            <person name="Sanchez-Garcia M."/>
            <person name="Morin E."/>
            <person name="Andreopoulos B."/>
            <person name="Barry K.W."/>
            <person name="Bonito G."/>
            <person name="Buee M."/>
            <person name="Carver A."/>
            <person name="Chen C."/>
            <person name="Cichocki N."/>
            <person name="Clum A."/>
            <person name="Culley D."/>
            <person name="Crous P.W."/>
            <person name="Fauchery L."/>
            <person name="Girlanda M."/>
            <person name="Hayes R.D."/>
            <person name="Keri Z."/>
            <person name="LaButti K."/>
            <person name="Lipzen A."/>
            <person name="Lombard V."/>
            <person name="Magnuson J."/>
            <person name="Maillard F."/>
            <person name="Murat C."/>
            <person name="Nolan M."/>
            <person name="Ohm R.A."/>
            <person name="Pangilinan J."/>
            <person name="Pereira M.F."/>
            <person name="Perotto S."/>
            <person name="Peter M."/>
            <person name="Pfister S."/>
            <person name="Riley R."/>
            <person name="Sitrit Y."/>
            <person name="Stielow J.B."/>
            <person name="Szollosi G."/>
            <person name="Zifcakova L."/>
            <person name="Stursova M."/>
            <person name="Spatafora J.W."/>
            <person name="Tedersoo L."/>
            <person name="Vaario L.M."/>
            <person name="Yamada A."/>
            <person name="Yan M."/>
            <person name="Wang P."/>
            <person name="Xu J."/>
            <person name="Bruns T."/>
            <person name="Baldrian P."/>
            <person name="Vilgalys R."/>
            <person name="Dunand C."/>
            <person name="Henrissat B."/>
            <person name="Grigoriev I.V."/>
            <person name="Hibbett D."/>
            <person name="Nagy L.G."/>
            <person name="Martin F.M."/>
        </authorList>
    </citation>
    <scope>NUCLEOTIDE SEQUENCE</scope>
    <source>
        <strain evidence="5">BED1</strain>
    </source>
</reference>
<evidence type="ECO:0008006" key="7">
    <source>
        <dbReference type="Google" id="ProtNLM"/>
    </source>
</evidence>
<dbReference type="Gene3D" id="3.40.50.150">
    <property type="entry name" value="Vaccinia Virus protein VP39"/>
    <property type="match status" value="1"/>
</dbReference>
<evidence type="ECO:0000313" key="5">
    <source>
        <dbReference type="EMBL" id="KAF8432994.1"/>
    </source>
</evidence>
<dbReference type="SUPFAM" id="SSF53335">
    <property type="entry name" value="S-adenosyl-L-methionine-dependent methyltransferases"/>
    <property type="match status" value="1"/>
</dbReference>
<gene>
    <name evidence="5" type="ORF">L210DRAFT_3614232</name>
</gene>
<evidence type="ECO:0000313" key="6">
    <source>
        <dbReference type="Proteomes" id="UP001194468"/>
    </source>
</evidence>
<dbReference type="EMBL" id="WHUW01000037">
    <property type="protein sequence ID" value="KAF8432994.1"/>
    <property type="molecule type" value="Genomic_DNA"/>
</dbReference>
<dbReference type="InterPro" id="IPR051654">
    <property type="entry name" value="Meroterpenoid_MTases"/>
</dbReference>